<organism evidence="19 20">
    <name type="scientific">Aerophobetes bacterium</name>
    <dbReference type="NCBI Taxonomy" id="2030807"/>
    <lineage>
        <taxon>Bacteria</taxon>
        <taxon>Candidatus Aerophobota</taxon>
    </lineage>
</organism>
<keyword evidence="8 14" id="KW-0862">Zinc</keyword>
<comment type="subunit">
    <text evidence="14">Homohexamer.</text>
</comment>
<comment type="cofactor">
    <cofactor evidence="14">
        <name>Zn(2+)</name>
        <dbReference type="ChEBI" id="CHEBI:29105"/>
    </cofactor>
    <text evidence="14">Binds 1 zinc ion per subunit.</text>
</comment>
<sequence length="962" mass="106614">MKVIEKNKRPEKPSKKIDLLKKKLMGRMTDPNNEQDPNKKKGFSRNFFFILIAAFFLILTMQSLSSSKGSKVSFSHQVEHLVNLDFLKKGHSEKTAQNDNLVTFRGRFKDSITQESKNRYRFLELLNTRNTLIASKSNLSEQLETQQERVFHSAGQFLSIVGEQLPKEGFVVVSRYYNTQARENAVILKSLPQYSGASLAKVGQDLNSLSSKATLTQDEVNSLGSDIHGVLQSLRSPSVGIGSGSAKLELSKLSKKLTALNANIAMKSRELKLIALDSNTSMKPRELMSSYSEIVASLSSLVKGLMKETGGVKLAGLRSVRNYLVDVEQYSKVVVAQSDNQLQVAKTSKAVESVTWFFNDQEMSTKTLMTQSPENYALWFTSASKEWGDFAENQGLPFKAPDQSRNNVLDKTFTSRENSPNYFSYLFFTILPVFFVIMLLYFVFSKQMKGGSGGAMNFGKSPAKMLNQSSNKVLFGDVAGVVEAKEELEEVVEFLRDPTKFTALGAKIPKGVLLIGPPGTGKTLIAKAVAGEANRPFFSISGSNFVEMFVGVGASRIRDLFAQAKKQAPCIIFIDEIDAVGRHRGSGVGGGNDEREQTLNQLLVEMDGFETNEGVILMAATNRPDVLDKALLRPGRFDRQVTLDLPDIKGRFEILKVHARKIKLDSSVDLKEIARATPGSSGADLMNILNESALLAARKGRNAVIRVDALEACEKVRYGKERRSLELDEKEKLHTAYHESGHAIVGLSVKYSDPVEKVTIIPRGMSLGATHFIPEKNKLSYWRLELIDRLAVLMGGRVAEDKFIHDISSGAQMDISQATSLARSMVCKWGMTEKLGPVAYDDGNDQNYMPMPSSKSYSEQTANMIDAEVKKLLEEANNQAKEIIEANKDKMELMTQMLMEFEVLDKEDVGKIMDGSWDSESKRNKMKDHLEACTKMPPPPPPAQQEDNQGQSSIDDPAPGQA</sequence>
<keyword evidence="6 14" id="KW-0547">Nucleotide-binding</keyword>
<dbReference type="EMBL" id="NVUK01000038">
    <property type="protein sequence ID" value="PCI75888.1"/>
    <property type="molecule type" value="Genomic_DNA"/>
</dbReference>
<dbReference type="HAMAP" id="MF_01458">
    <property type="entry name" value="FtsH"/>
    <property type="match status" value="1"/>
</dbReference>
<name>A0A2A4WZR6_UNCAE</name>
<dbReference type="SUPFAM" id="SSF140990">
    <property type="entry name" value="FtsH protease domain-like"/>
    <property type="match status" value="1"/>
</dbReference>
<feature type="transmembrane region" description="Helical" evidence="14">
    <location>
        <begin position="422"/>
        <end position="444"/>
    </location>
</feature>
<dbReference type="GO" id="GO:0004222">
    <property type="term" value="F:metalloendopeptidase activity"/>
    <property type="evidence" value="ECO:0007669"/>
    <property type="project" value="InterPro"/>
</dbReference>
<keyword evidence="16" id="KW-0175">Coiled coil</keyword>
<evidence type="ECO:0000256" key="12">
    <source>
        <dbReference type="ARBA" id="ARBA00023136"/>
    </source>
</evidence>
<evidence type="ECO:0000256" key="17">
    <source>
        <dbReference type="SAM" id="MobiDB-lite"/>
    </source>
</evidence>
<comment type="similarity">
    <text evidence="13 14">In the central section; belongs to the AAA ATPase family.</text>
</comment>
<dbReference type="PANTHER" id="PTHR23076:SF97">
    <property type="entry name" value="ATP-DEPENDENT ZINC METALLOPROTEASE YME1L1"/>
    <property type="match status" value="1"/>
</dbReference>
<dbReference type="Gene3D" id="1.10.8.60">
    <property type="match status" value="1"/>
</dbReference>
<evidence type="ECO:0000256" key="7">
    <source>
        <dbReference type="ARBA" id="ARBA00022801"/>
    </source>
</evidence>
<dbReference type="Gene3D" id="1.20.58.760">
    <property type="entry name" value="Peptidase M41"/>
    <property type="match status" value="1"/>
</dbReference>
<evidence type="ECO:0000259" key="18">
    <source>
        <dbReference type="SMART" id="SM00382"/>
    </source>
</evidence>
<dbReference type="InterPro" id="IPR005936">
    <property type="entry name" value="FtsH"/>
</dbReference>
<dbReference type="InterPro" id="IPR027417">
    <property type="entry name" value="P-loop_NTPase"/>
</dbReference>
<comment type="similarity">
    <text evidence="15">Belongs to the AAA ATPase family.</text>
</comment>
<feature type="compositionally biased region" description="Basic and acidic residues" evidence="17">
    <location>
        <begin position="919"/>
        <end position="932"/>
    </location>
</feature>
<evidence type="ECO:0000256" key="4">
    <source>
        <dbReference type="ARBA" id="ARBA00022692"/>
    </source>
</evidence>
<dbReference type="InterPro" id="IPR041569">
    <property type="entry name" value="AAA_lid_3"/>
</dbReference>
<keyword evidence="5 14" id="KW-0479">Metal-binding</keyword>
<evidence type="ECO:0000313" key="19">
    <source>
        <dbReference type="EMBL" id="PCI75888.1"/>
    </source>
</evidence>
<dbReference type="InterPro" id="IPR003959">
    <property type="entry name" value="ATPase_AAA_core"/>
</dbReference>
<keyword evidence="11 14" id="KW-0482">Metalloprotease</keyword>
<evidence type="ECO:0000256" key="16">
    <source>
        <dbReference type="SAM" id="Coils"/>
    </source>
</evidence>
<evidence type="ECO:0000256" key="2">
    <source>
        <dbReference type="ARBA" id="ARBA00010044"/>
    </source>
</evidence>
<keyword evidence="3 14" id="KW-0645">Protease</keyword>
<evidence type="ECO:0000256" key="14">
    <source>
        <dbReference type="HAMAP-Rule" id="MF_01458"/>
    </source>
</evidence>
<gene>
    <name evidence="14" type="primary">ftsH</name>
    <name evidence="19" type="ORF">COB21_05115</name>
</gene>
<keyword evidence="14" id="KW-1003">Cell membrane</keyword>
<dbReference type="NCBIfam" id="TIGR01241">
    <property type="entry name" value="FtsH_fam"/>
    <property type="match status" value="1"/>
</dbReference>
<dbReference type="FunFam" id="1.20.58.760:FF:000001">
    <property type="entry name" value="ATP-dependent zinc metalloprotease FtsH"/>
    <property type="match status" value="1"/>
</dbReference>
<dbReference type="GO" id="GO:0016887">
    <property type="term" value="F:ATP hydrolysis activity"/>
    <property type="evidence" value="ECO:0007669"/>
    <property type="project" value="UniProtKB-UniRule"/>
</dbReference>
<keyword evidence="4 14" id="KW-0812">Transmembrane</keyword>
<dbReference type="PROSITE" id="PS00674">
    <property type="entry name" value="AAA"/>
    <property type="match status" value="1"/>
</dbReference>
<comment type="caution">
    <text evidence="19">The sequence shown here is derived from an EMBL/GenBank/DDBJ whole genome shotgun (WGS) entry which is preliminary data.</text>
</comment>
<keyword evidence="12 14" id="KW-0472">Membrane</keyword>
<evidence type="ECO:0000256" key="9">
    <source>
        <dbReference type="ARBA" id="ARBA00022840"/>
    </source>
</evidence>
<dbReference type="CDD" id="cd19501">
    <property type="entry name" value="RecA-like_FtsH"/>
    <property type="match status" value="1"/>
</dbReference>
<feature type="region of interest" description="Disordered" evidence="17">
    <location>
        <begin position="913"/>
        <end position="962"/>
    </location>
</feature>
<dbReference type="SUPFAM" id="SSF52540">
    <property type="entry name" value="P-loop containing nucleoside triphosphate hydrolases"/>
    <property type="match status" value="1"/>
</dbReference>
<evidence type="ECO:0000256" key="6">
    <source>
        <dbReference type="ARBA" id="ARBA00022741"/>
    </source>
</evidence>
<dbReference type="FunFam" id="1.10.8.60:FF:000001">
    <property type="entry name" value="ATP-dependent zinc metalloprotease FtsH"/>
    <property type="match status" value="1"/>
</dbReference>
<feature type="active site" evidence="14">
    <location>
        <position position="739"/>
    </location>
</feature>
<proteinExistence type="inferred from homology"/>
<dbReference type="GO" id="GO:0008270">
    <property type="term" value="F:zinc ion binding"/>
    <property type="evidence" value="ECO:0007669"/>
    <property type="project" value="UniProtKB-UniRule"/>
</dbReference>
<dbReference type="GO" id="GO:0005886">
    <property type="term" value="C:plasma membrane"/>
    <property type="evidence" value="ECO:0007669"/>
    <property type="project" value="UniProtKB-SubCell"/>
</dbReference>
<evidence type="ECO:0000256" key="13">
    <source>
        <dbReference type="ARBA" id="ARBA00061570"/>
    </source>
</evidence>
<comment type="caution">
    <text evidence="14">Lacks conserved residue(s) required for the propagation of feature annotation.</text>
</comment>
<evidence type="ECO:0000256" key="15">
    <source>
        <dbReference type="RuleBase" id="RU003651"/>
    </source>
</evidence>
<dbReference type="GO" id="GO:0006508">
    <property type="term" value="P:proteolysis"/>
    <property type="evidence" value="ECO:0007669"/>
    <property type="project" value="UniProtKB-KW"/>
</dbReference>
<dbReference type="InterPro" id="IPR003960">
    <property type="entry name" value="ATPase_AAA_CS"/>
</dbReference>
<dbReference type="InterPro" id="IPR037219">
    <property type="entry name" value="Peptidase_M41-like"/>
</dbReference>
<dbReference type="Proteomes" id="UP000218775">
    <property type="component" value="Unassembled WGS sequence"/>
</dbReference>
<dbReference type="GO" id="GO:0005524">
    <property type="term" value="F:ATP binding"/>
    <property type="evidence" value="ECO:0007669"/>
    <property type="project" value="UniProtKB-UniRule"/>
</dbReference>
<dbReference type="InterPro" id="IPR003593">
    <property type="entry name" value="AAA+_ATPase"/>
</dbReference>
<dbReference type="GO" id="GO:0030163">
    <property type="term" value="P:protein catabolic process"/>
    <property type="evidence" value="ECO:0007669"/>
    <property type="project" value="UniProtKB-UniRule"/>
</dbReference>
<dbReference type="GO" id="GO:0051301">
    <property type="term" value="P:cell division"/>
    <property type="evidence" value="ECO:0007669"/>
    <property type="project" value="UniProtKB-KW"/>
</dbReference>
<comment type="similarity">
    <text evidence="2 14">In the C-terminal section; belongs to the peptidase M41 family.</text>
</comment>
<keyword evidence="10 14" id="KW-1133">Transmembrane helix</keyword>
<dbReference type="EC" id="3.4.24.-" evidence="14"/>
<feature type="binding site" evidence="14">
    <location>
        <position position="814"/>
    </location>
    <ligand>
        <name>Zn(2+)</name>
        <dbReference type="ChEBI" id="CHEBI:29105"/>
        <note>catalytic</note>
    </ligand>
</feature>
<comment type="function">
    <text evidence="14">Acts as a processive, ATP-dependent zinc metallopeptidase for both cytoplasmic and membrane proteins. Plays a role in the quality control of integral membrane proteins.</text>
</comment>
<dbReference type="Pfam" id="PF00004">
    <property type="entry name" value="AAA"/>
    <property type="match status" value="1"/>
</dbReference>
<evidence type="ECO:0000256" key="5">
    <source>
        <dbReference type="ARBA" id="ARBA00022723"/>
    </source>
</evidence>
<evidence type="ECO:0000256" key="3">
    <source>
        <dbReference type="ARBA" id="ARBA00022670"/>
    </source>
</evidence>
<evidence type="ECO:0000256" key="8">
    <source>
        <dbReference type="ARBA" id="ARBA00022833"/>
    </source>
</evidence>
<dbReference type="PANTHER" id="PTHR23076">
    <property type="entry name" value="METALLOPROTEASE M41 FTSH"/>
    <property type="match status" value="1"/>
</dbReference>
<protein>
    <recommendedName>
        <fullName evidence="14">ATP-dependent zinc metalloprotease FtsH</fullName>
        <ecNumber evidence="14">3.4.24.-</ecNumber>
    </recommendedName>
</protein>
<keyword evidence="9 14" id="KW-0067">ATP-binding</keyword>
<dbReference type="FunFam" id="3.40.50.300:FF:000001">
    <property type="entry name" value="ATP-dependent zinc metalloprotease FtsH"/>
    <property type="match status" value="1"/>
</dbReference>
<accession>A0A2A4WZR6</accession>
<evidence type="ECO:0000256" key="10">
    <source>
        <dbReference type="ARBA" id="ARBA00022989"/>
    </source>
</evidence>
<feature type="domain" description="AAA+ ATPase" evidence="18">
    <location>
        <begin position="508"/>
        <end position="647"/>
    </location>
</feature>
<reference evidence="20" key="1">
    <citation type="submission" date="2017-08" db="EMBL/GenBank/DDBJ databases">
        <title>A dynamic microbial community with high functional redundancy inhabits the cold, oxic subseafloor aquifer.</title>
        <authorList>
            <person name="Tully B.J."/>
            <person name="Wheat C.G."/>
            <person name="Glazer B.T."/>
            <person name="Huber J.A."/>
        </authorList>
    </citation>
    <scope>NUCLEOTIDE SEQUENCE [LARGE SCALE GENOMIC DNA]</scope>
</reference>
<dbReference type="Gene3D" id="3.40.50.300">
    <property type="entry name" value="P-loop containing nucleotide triphosphate hydrolases"/>
    <property type="match status" value="1"/>
</dbReference>
<keyword evidence="7 14" id="KW-0378">Hydrolase</keyword>
<dbReference type="InterPro" id="IPR000642">
    <property type="entry name" value="Peptidase_M41"/>
</dbReference>
<dbReference type="Pfam" id="PF01434">
    <property type="entry name" value="Peptidase_M41"/>
    <property type="match status" value="1"/>
</dbReference>
<evidence type="ECO:0000256" key="1">
    <source>
        <dbReference type="ARBA" id="ARBA00004370"/>
    </source>
</evidence>
<feature type="compositionally biased region" description="Polar residues" evidence="17">
    <location>
        <begin position="945"/>
        <end position="954"/>
    </location>
</feature>
<feature type="binding site" evidence="14">
    <location>
        <position position="738"/>
    </location>
    <ligand>
        <name>Zn(2+)</name>
        <dbReference type="ChEBI" id="CHEBI:29105"/>
        <note>catalytic</note>
    </ligand>
</feature>
<feature type="coiled-coil region" evidence="16">
    <location>
        <begin position="862"/>
        <end position="893"/>
    </location>
</feature>
<keyword evidence="19" id="KW-0132">Cell division</keyword>
<evidence type="ECO:0000256" key="11">
    <source>
        <dbReference type="ARBA" id="ARBA00023049"/>
    </source>
</evidence>
<feature type="binding site" evidence="14">
    <location>
        <begin position="516"/>
        <end position="523"/>
    </location>
    <ligand>
        <name>ATP</name>
        <dbReference type="ChEBI" id="CHEBI:30616"/>
    </ligand>
</feature>
<keyword evidence="19" id="KW-0131">Cell cycle</keyword>
<dbReference type="SMART" id="SM00382">
    <property type="entry name" value="AAA"/>
    <property type="match status" value="1"/>
</dbReference>
<dbReference type="AlphaFoldDB" id="A0A2A4WZR6"/>
<evidence type="ECO:0000313" key="20">
    <source>
        <dbReference type="Proteomes" id="UP000218775"/>
    </source>
</evidence>
<dbReference type="Pfam" id="PF17862">
    <property type="entry name" value="AAA_lid_3"/>
    <property type="match status" value="1"/>
</dbReference>
<dbReference type="GO" id="GO:0004176">
    <property type="term" value="F:ATP-dependent peptidase activity"/>
    <property type="evidence" value="ECO:0007669"/>
    <property type="project" value="InterPro"/>
</dbReference>
<feature type="binding site" evidence="14">
    <location>
        <position position="742"/>
    </location>
    <ligand>
        <name>Zn(2+)</name>
        <dbReference type="ChEBI" id="CHEBI:29105"/>
        <note>catalytic</note>
    </ligand>
</feature>
<comment type="subcellular location">
    <subcellularLocation>
        <location evidence="14">Cell membrane</location>
        <topology evidence="14">Multi-pass membrane protein</topology>
        <orientation evidence="14">Cytoplasmic side</orientation>
    </subcellularLocation>
    <subcellularLocation>
        <location evidence="1">Membrane</location>
    </subcellularLocation>
</comment>